<dbReference type="EMBL" id="JAGGDJ010000062">
    <property type="protein sequence ID" value="MBO7748548.1"/>
    <property type="molecule type" value="Genomic_DNA"/>
</dbReference>
<dbReference type="InterPro" id="IPR011006">
    <property type="entry name" value="CheY-like_superfamily"/>
</dbReference>
<name>A0ABS3WJN8_9BACL</name>
<keyword evidence="8" id="KW-1185">Reference proteome</keyword>
<evidence type="ECO:0000256" key="2">
    <source>
        <dbReference type="ARBA" id="ARBA00023125"/>
    </source>
</evidence>
<keyword evidence="2" id="KW-0238">DNA-binding</keyword>
<dbReference type="SUPFAM" id="SSF46689">
    <property type="entry name" value="Homeodomain-like"/>
    <property type="match status" value="2"/>
</dbReference>
<protein>
    <submittedName>
        <fullName evidence="7">Response regulator</fullName>
    </submittedName>
</protein>
<dbReference type="InterPro" id="IPR009057">
    <property type="entry name" value="Homeodomain-like_sf"/>
</dbReference>
<keyword evidence="1" id="KW-0805">Transcription regulation</keyword>
<dbReference type="SMART" id="SM00448">
    <property type="entry name" value="REC"/>
    <property type="match status" value="1"/>
</dbReference>
<dbReference type="InterPro" id="IPR001789">
    <property type="entry name" value="Sig_transdc_resp-reg_receiver"/>
</dbReference>
<dbReference type="PROSITE" id="PS50110">
    <property type="entry name" value="RESPONSE_REGULATORY"/>
    <property type="match status" value="1"/>
</dbReference>
<feature type="domain" description="Response regulatory" evidence="6">
    <location>
        <begin position="2"/>
        <end position="123"/>
    </location>
</feature>
<evidence type="ECO:0000313" key="7">
    <source>
        <dbReference type="EMBL" id="MBO7748548.1"/>
    </source>
</evidence>
<dbReference type="Gene3D" id="3.40.50.2300">
    <property type="match status" value="1"/>
</dbReference>
<reference evidence="7 8" key="1">
    <citation type="submission" date="2021-03" db="EMBL/GenBank/DDBJ databases">
        <title>Paenibacillus artemisicola MWE-103 whole genome sequence.</title>
        <authorList>
            <person name="Ham Y.J."/>
        </authorList>
    </citation>
    <scope>NUCLEOTIDE SEQUENCE [LARGE SCALE GENOMIC DNA]</scope>
    <source>
        <strain evidence="7 8">MWE-103</strain>
    </source>
</reference>
<sequence length="522" mass="57812">MRIMIIDDERDIVDFLASLPGWADIGCQVAWTAANGQEALDRLRANGPRSLPDVVVTDIRMPVMDGIAFAEELRRRHPEIPVIFLTAYHEFDYARKAVKLGVADFLTKPFLPEELIRTVASLRDHEPRLAGWQEHDRFFERLADEQDGDEDKRLWLAEQGLRDGGFQLLYAELDAPRDADGEHFPFAAAHLRGQLEQAAETAGLRGRTSSSASGTYLFVPADGSAGGREALLAFAKGVAEGNGTDGGLSLSVGISRAFPSFCRLPEALRQVKRCMEYRMLLGKNSVIAYDAMESFLNEKEKETGAALGLIADALRGGGAEAVRALLKESYRSMLAVGASKKDVQHYALGLVEKAEAALADVGLKPSHGDSVRIREKLLRAVLLTDIMKELEKQLLAYQEIMRAGLADSPLKVISDVRQLIREQYMEELTLQSVAQKLNVNYSYLSRLIKKETGTNFTDMLWDFRIEAAKNKLLREDLKTYEVAYAVGFKDTAHFSFMFKKKVGVSPSAYRASARGGSAQADD</sequence>
<dbReference type="Pfam" id="PF12833">
    <property type="entry name" value="HTH_18"/>
    <property type="match status" value="1"/>
</dbReference>
<dbReference type="InterPro" id="IPR020449">
    <property type="entry name" value="Tscrpt_reg_AraC-type_HTH"/>
</dbReference>
<dbReference type="Proteomes" id="UP000670947">
    <property type="component" value="Unassembled WGS sequence"/>
</dbReference>
<dbReference type="Pfam" id="PF00072">
    <property type="entry name" value="Response_reg"/>
    <property type="match status" value="1"/>
</dbReference>
<evidence type="ECO:0000256" key="3">
    <source>
        <dbReference type="ARBA" id="ARBA00023163"/>
    </source>
</evidence>
<evidence type="ECO:0000259" key="5">
    <source>
        <dbReference type="PROSITE" id="PS01124"/>
    </source>
</evidence>
<dbReference type="SMART" id="SM00342">
    <property type="entry name" value="HTH_ARAC"/>
    <property type="match status" value="1"/>
</dbReference>
<dbReference type="InterPro" id="IPR018060">
    <property type="entry name" value="HTH_AraC"/>
</dbReference>
<dbReference type="SUPFAM" id="SSF52172">
    <property type="entry name" value="CheY-like"/>
    <property type="match status" value="1"/>
</dbReference>
<dbReference type="PANTHER" id="PTHR43280:SF10">
    <property type="entry name" value="REGULATORY PROTEIN POCR"/>
    <property type="match status" value="1"/>
</dbReference>
<evidence type="ECO:0000256" key="1">
    <source>
        <dbReference type="ARBA" id="ARBA00023015"/>
    </source>
</evidence>
<accession>A0ABS3WJN8</accession>
<proteinExistence type="predicted"/>
<dbReference type="Gene3D" id="1.10.10.60">
    <property type="entry name" value="Homeodomain-like"/>
    <property type="match status" value="2"/>
</dbReference>
<organism evidence="7 8">
    <name type="scientific">Paenibacillus artemisiicola</name>
    <dbReference type="NCBI Taxonomy" id="1172618"/>
    <lineage>
        <taxon>Bacteria</taxon>
        <taxon>Bacillati</taxon>
        <taxon>Bacillota</taxon>
        <taxon>Bacilli</taxon>
        <taxon>Bacillales</taxon>
        <taxon>Paenibacillaceae</taxon>
        <taxon>Paenibacillus</taxon>
    </lineage>
</organism>
<evidence type="ECO:0000313" key="8">
    <source>
        <dbReference type="Proteomes" id="UP000670947"/>
    </source>
</evidence>
<feature type="domain" description="HTH araC/xylS-type" evidence="5">
    <location>
        <begin position="414"/>
        <end position="512"/>
    </location>
</feature>
<gene>
    <name evidence="7" type="ORF">I8J29_30670</name>
</gene>
<feature type="modified residue" description="4-aspartylphosphate" evidence="4">
    <location>
        <position position="58"/>
    </location>
</feature>
<dbReference type="PRINTS" id="PR00032">
    <property type="entry name" value="HTHARAC"/>
</dbReference>
<keyword evidence="3" id="KW-0804">Transcription</keyword>
<dbReference type="CDD" id="cd17536">
    <property type="entry name" value="REC_YesN-like"/>
    <property type="match status" value="1"/>
</dbReference>
<comment type="caution">
    <text evidence="7">The sequence shown here is derived from an EMBL/GenBank/DDBJ whole genome shotgun (WGS) entry which is preliminary data.</text>
</comment>
<dbReference type="PROSITE" id="PS01124">
    <property type="entry name" value="HTH_ARAC_FAMILY_2"/>
    <property type="match status" value="1"/>
</dbReference>
<keyword evidence="4" id="KW-0597">Phosphoprotein</keyword>
<evidence type="ECO:0000259" key="6">
    <source>
        <dbReference type="PROSITE" id="PS50110"/>
    </source>
</evidence>
<evidence type="ECO:0000256" key="4">
    <source>
        <dbReference type="PROSITE-ProRule" id="PRU00169"/>
    </source>
</evidence>
<dbReference type="RefSeq" id="WP_208851099.1">
    <property type="nucleotide sequence ID" value="NZ_JAGGDJ010000062.1"/>
</dbReference>
<dbReference type="PANTHER" id="PTHR43280">
    <property type="entry name" value="ARAC-FAMILY TRANSCRIPTIONAL REGULATOR"/>
    <property type="match status" value="1"/>
</dbReference>